<feature type="domain" description="HAT C-terminal dimerisation" evidence="2">
    <location>
        <begin position="502"/>
        <end position="562"/>
    </location>
</feature>
<feature type="region of interest" description="Disordered" evidence="1">
    <location>
        <begin position="1"/>
        <end position="23"/>
    </location>
</feature>
<dbReference type="PANTHER" id="PTHR45749:SF37">
    <property type="entry name" value="OS05G0311600 PROTEIN"/>
    <property type="match status" value="1"/>
</dbReference>
<feature type="compositionally biased region" description="Basic and acidic residues" evidence="1">
    <location>
        <begin position="60"/>
        <end position="75"/>
    </location>
</feature>
<feature type="region of interest" description="Disordered" evidence="1">
    <location>
        <begin position="45"/>
        <end position="75"/>
    </location>
</feature>
<dbReference type="OrthoDB" id="6611240at2759"/>
<dbReference type="Pfam" id="PF05699">
    <property type="entry name" value="Dimer_Tnp_hAT"/>
    <property type="match status" value="1"/>
</dbReference>
<evidence type="ECO:0000313" key="3">
    <source>
        <dbReference type="EMBL" id="CAH1961800.1"/>
    </source>
</evidence>
<gene>
    <name evidence="3" type="ORF">ACAOBT_LOCUS4355</name>
</gene>
<dbReference type="PANTHER" id="PTHR45749">
    <property type="match status" value="1"/>
</dbReference>
<evidence type="ECO:0000259" key="2">
    <source>
        <dbReference type="Pfam" id="PF05699"/>
    </source>
</evidence>
<dbReference type="Proteomes" id="UP001152888">
    <property type="component" value="Unassembled WGS sequence"/>
</dbReference>
<evidence type="ECO:0000256" key="1">
    <source>
        <dbReference type="SAM" id="MobiDB-lite"/>
    </source>
</evidence>
<name>A0A9P0NYN0_ACAOB</name>
<dbReference type="GO" id="GO:0046983">
    <property type="term" value="F:protein dimerization activity"/>
    <property type="evidence" value="ECO:0007669"/>
    <property type="project" value="InterPro"/>
</dbReference>
<evidence type="ECO:0000313" key="4">
    <source>
        <dbReference type="Proteomes" id="UP001152888"/>
    </source>
</evidence>
<proteinExistence type="predicted"/>
<sequence length="592" mass="67724">MSERKRDYPSGAEKRKSKRKREEVIKKVPKISSFFHRQDTVSDLDWKDSSEARSSSNIHSEIEESQAHTSSDVHPEIEEHQVNDSDIFEDCNIISSDRGNFGDNLSECERKIIFKLGPFKPQGPFPKDSERFIAVTDCSAAGLKTAFLNLTKEYGIDLTKCRGQGYDGANVMSGIYGGLQTLIKEHAPNADYVHCAAHALNLVLNDAARHVREISTFFDNLEKVYTFFGNSIKRWAMLSDDPSEKYLITLKKVCPKRWSSRNDALLAVKKNFLLIMKTLYQLNLISNKKDEREECKNIINILESYDFLVLVTFFSSLFEIINPISKALQHENNDLQKSSILLSNLLNRLFQLRNQISFNSLLNESKDLAKEWGVTTVFKNSRRKITKRFFDELSQDERISDPESYFKVNVYYCCLDILISQTKERFQSLCDLSSMFEILQPEKLLSSSNEEILIASGKLSVKYSKDISVNLCDQLKALKTCLKSEIQKIYSIKELIELLLVKFNSLASSFPEVITACFLFLTLPVTTATAERSFSKLKLIKNYLRTSMGQERLSDLSLLSIEVETLEKLKSSSAINDLINQFAEKKARRMNV</sequence>
<comment type="caution">
    <text evidence="3">The sequence shown here is derived from an EMBL/GenBank/DDBJ whole genome shotgun (WGS) entry which is preliminary data.</text>
</comment>
<accession>A0A9P0NYN0</accession>
<reference evidence="3" key="1">
    <citation type="submission" date="2022-03" db="EMBL/GenBank/DDBJ databases">
        <authorList>
            <person name="Sayadi A."/>
        </authorList>
    </citation>
    <scope>NUCLEOTIDE SEQUENCE</scope>
</reference>
<dbReference type="InterPro" id="IPR012337">
    <property type="entry name" value="RNaseH-like_sf"/>
</dbReference>
<organism evidence="3 4">
    <name type="scientific">Acanthoscelides obtectus</name>
    <name type="common">Bean weevil</name>
    <name type="synonym">Bruchus obtectus</name>
    <dbReference type="NCBI Taxonomy" id="200917"/>
    <lineage>
        <taxon>Eukaryota</taxon>
        <taxon>Metazoa</taxon>
        <taxon>Ecdysozoa</taxon>
        <taxon>Arthropoda</taxon>
        <taxon>Hexapoda</taxon>
        <taxon>Insecta</taxon>
        <taxon>Pterygota</taxon>
        <taxon>Neoptera</taxon>
        <taxon>Endopterygota</taxon>
        <taxon>Coleoptera</taxon>
        <taxon>Polyphaga</taxon>
        <taxon>Cucujiformia</taxon>
        <taxon>Chrysomeloidea</taxon>
        <taxon>Chrysomelidae</taxon>
        <taxon>Bruchinae</taxon>
        <taxon>Bruchini</taxon>
        <taxon>Acanthoscelides</taxon>
    </lineage>
</organism>
<dbReference type="SUPFAM" id="SSF53098">
    <property type="entry name" value="Ribonuclease H-like"/>
    <property type="match status" value="1"/>
</dbReference>
<protein>
    <recommendedName>
        <fullName evidence="2">HAT C-terminal dimerisation domain-containing protein</fullName>
    </recommendedName>
</protein>
<dbReference type="InterPro" id="IPR008906">
    <property type="entry name" value="HATC_C_dom"/>
</dbReference>
<dbReference type="AlphaFoldDB" id="A0A9P0NYN0"/>
<dbReference type="EMBL" id="CAKOFQ010006697">
    <property type="protein sequence ID" value="CAH1961800.1"/>
    <property type="molecule type" value="Genomic_DNA"/>
</dbReference>
<keyword evidence="4" id="KW-1185">Reference proteome</keyword>